<evidence type="ECO:0000256" key="1">
    <source>
        <dbReference type="SAM" id="MobiDB-lite"/>
    </source>
</evidence>
<dbReference type="AlphaFoldDB" id="A0A6P4FJB4"/>
<feature type="compositionally biased region" description="Pro residues" evidence="1">
    <location>
        <begin position="30"/>
        <end position="44"/>
    </location>
</feature>
<dbReference type="OrthoDB" id="7875433at2759"/>
<evidence type="ECO:0000313" key="2">
    <source>
        <dbReference type="RefSeq" id="XP_016989962.1"/>
    </source>
</evidence>
<proteinExistence type="predicted"/>
<reference evidence="2" key="1">
    <citation type="submission" date="2025-08" db="UniProtKB">
        <authorList>
            <consortium name="RefSeq"/>
        </authorList>
    </citation>
    <scope>IDENTIFICATION</scope>
</reference>
<feature type="region of interest" description="Disordered" evidence="1">
    <location>
        <begin position="1"/>
        <end position="110"/>
    </location>
</feature>
<accession>A0A6P4FJB4</accession>
<dbReference type="RefSeq" id="XP_016989962.1">
    <property type="nucleotide sequence ID" value="XM_017134473.1"/>
</dbReference>
<sequence>MDEVPPASPGMLGVPPTPRYLPDAVDEEVPAPPKWTPIRPPTPRHVPLYWEQDEEPPASPPTSQQEEENPAEPSPPGQAHSGEGSEEEPQEATPEGRQKQQDTHGPQGWCYRTEIPMAHVSHALNSFTVQGVLWRQHAVTWSWPEGPAPTEDAEETPKPPPNPRDPAYVWDTPT</sequence>
<protein>
    <submittedName>
        <fullName evidence="2">Extensin-like</fullName>
    </submittedName>
</protein>
<organism evidence="2">
    <name type="scientific">Drosophila rhopaloa</name>
    <name type="common">Fruit fly</name>
    <dbReference type="NCBI Taxonomy" id="1041015"/>
    <lineage>
        <taxon>Eukaryota</taxon>
        <taxon>Metazoa</taxon>
        <taxon>Ecdysozoa</taxon>
        <taxon>Arthropoda</taxon>
        <taxon>Hexapoda</taxon>
        <taxon>Insecta</taxon>
        <taxon>Pterygota</taxon>
        <taxon>Neoptera</taxon>
        <taxon>Endopterygota</taxon>
        <taxon>Diptera</taxon>
        <taxon>Brachycera</taxon>
        <taxon>Muscomorpha</taxon>
        <taxon>Ephydroidea</taxon>
        <taxon>Drosophilidae</taxon>
        <taxon>Drosophila</taxon>
        <taxon>Sophophora</taxon>
    </lineage>
</organism>
<feature type="region of interest" description="Disordered" evidence="1">
    <location>
        <begin position="142"/>
        <end position="174"/>
    </location>
</feature>
<gene>
    <name evidence="2" type="primary">LOC108052145</name>
</gene>
<name>A0A6P4FJB4_DRORH</name>